<protein>
    <submittedName>
        <fullName evidence="1">Type VI secretion system effector</fullName>
    </submittedName>
</protein>
<dbReference type="InterPro" id="IPR036624">
    <property type="entry name" value="Hcp1-lik_sf"/>
</dbReference>
<sequence length="162" mass="17001">MAIDMFLKIDGIEGESADDKHANEIELISFNWGMSQASSMHAGTGGGQGKVSVDDLSFVHFLDKASPILIQTCMSGKHIPKAVLTARKAGEKPLDYLKITMTDVLVSSVSPSGSNGGGQSVMEAVGLSFSKVKVEYQPQGADGSAKGGAVVSEWDIKANKKV</sequence>
<accession>A0ABQ5YJT8</accession>
<dbReference type="EMBL" id="BSOG01000008">
    <property type="protein sequence ID" value="GLR15287.1"/>
    <property type="molecule type" value="Genomic_DNA"/>
</dbReference>
<name>A0ABQ5YJT8_9NEIS</name>
<dbReference type="InterPro" id="IPR053165">
    <property type="entry name" value="HSI-I_assembly_Hcp1"/>
</dbReference>
<dbReference type="Gene3D" id="2.30.110.20">
    <property type="entry name" value="Hcp1-like"/>
    <property type="match status" value="1"/>
</dbReference>
<dbReference type="NCBIfam" id="TIGR03344">
    <property type="entry name" value="VI_effect_Hcp1"/>
    <property type="match status" value="1"/>
</dbReference>
<gene>
    <name evidence="1" type="ORF">GCM10007907_40770</name>
</gene>
<reference evidence="2" key="1">
    <citation type="journal article" date="2019" name="Int. J. Syst. Evol. Microbiol.">
        <title>The Global Catalogue of Microorganisms (GCM) 10K type strain sequencing project: providing services to taxonomists for standard genome sequencing and annotation.</title>
        <authorList>
            <consortium name="The Broad Institute Genomics Platform"/>
            <consortium name="The Broad Institute Genome Sequencing Center for Infectious Disease"/>
            <person name="Wu L."/>
            <person name="Ma J."/>
        </authorList>
    </citation>
    <scope>NUCLEOTIDE SEQUENCE [LARGE SCALE GENOMIC DNA]</scope>
    <source>
        <strain evidence="2">NBRC 110044</strain>
    </source>
</reference>
<dbReference type="PANTHER" id="PTHR36152:SF5">
    <property type="entry name" value="PROTEIN HCP1"/>
    <property type="match status" value="1"/>
</dbReference>
<organism evidence="1 2">
    <name type="scientific">Chitinimonas prasina</name>
    <dbReference type="NCBI Taxonomy" id="1434937"/>
    <lineage>
        <taxon>Bacteria</taxon>
        <taxon>Pseudomonadati</taxon>
        <taxon>Pseudomonadota</taxon>
        <taxon>Betaproteobacteria</taxon>
        <taxon>Neisseriales</taxon>
        <taxon>Chitinibacteraceae</taxon>
        <taxon>Chitinimonas</taxon>
    </lineage>
</organism>
<dbReference type="InterPro" id="IPR008514">
    <property type="entry name" value="T6SS_Hcp"/>
</dbReference>
<comment type="caution">
    <text evidence="1">The sequence shown here is derived from an EMBL/GenBank/DDBJ whole genome shotgun (WGS) entry which is preliminary data.</text>
</comment>
<evidence type="ECO:0000313" key="2">
    <source>
        <dbReference type="Proteomes" id="UP001156706"/>
    </source>
</evidence>
<dbReference type="SUPFAM" id="SSF141452">
    <property type="entry name" value="Hcp1-like"/>
    <property type="match status" value="1"/>
</dbReference>
<dbReference type="Proteomes" id="UP001156706">
    <property type="component" value="Unassembled WGS sequence"/>
</dbReference>
<evidence type="ECO:0000313" key="1">
    <source>
        <dbReference type="EMBL" id="GLR15287.1"/>
    </source>
</evidence>
<dbReference type="PANTHER" id="PTHR36152">
    <property type="entry name" value="CYTOPLASMIC PROTEIN-RELATED"/>
    <property type="match status" value="1"/>
</dbReference>
<proteinExistence type="predicted"/>
<dbReference type="RefSeq" id="WP_284198354.1">
    <property type="nucleotide sequence ID" value="NZ_BSOG01000008.1"/>
</dbReference>
<dbReference type="Pfam" id="PF05638">
    <property type="entry name" value="T6SS_HCP"/>
    <property type="match status" value="1"/>
</dbReference>
<keyword evidence="2" id="KW-1185">Reference proteome</keyword>